<sequence length="750" mass="86585">MAEAKTKYNIDLDTHELDPAQQEDLKRLLDVCRRDLDEVDEQMVARAFKLCYLSHEGVARASGEPFYLHPVSVAEIVASEINIDDVSVVAALLHDTVEDTGVTLDDIEEKFGETVAHLIDGVTKISGVFKSRDTKQAETFMKLLLSMAEDIRVVLIKFADRLHNMRTIQHLPREKQLQKATETMELYAPLAHRFGLFNMKSELEDLCFKVIDPNSYKFISRKLREKREARENFIEEFMQPIRDELENQGFTFEIKGRPKHIYSIFRKMQRQQKPFEEIYDLFAIRIILEDPHSKEDCWRVYSIITDWYTPIPKRFRDFISVPKANGYQSLHTTVITKQGRKVEVQIRTRQMDDIAEKGLAAHWKYKEGKRGSETLDKFVHWVRDVLDNPRPDAATEFVKDFQLNLYQDEIYVFTPQGELRTLPQGATPIDFAFDIHSEIGERAMAAKVNGKMAPLRQKLEIGDQVEIITGNDINLNPDWINDVVTHKAKSRIRQYMKQKERQVVTEGQELWEKRAQRGNVEISDQDLMQIAHKLKFESTQELFYEIGQGNFDVNKLFKAVKQFTGTGRITEDEGDGTRRPRSRSEEELQQSYIDTARSIGDEKALVIDDEISNIKYSYANCCNPIPGDDVIGFISRTGDVKVHRSNCKNIRHLIKTDGERIIDVSWAKHIESKFLGAVKVIGEDRVGMINDITDILSKSMETNMKSINVNSDSGMFEGLLTVYVDDIEHLDRVITKIQKVDGIKSVFRYE</sequence>
<dbReference type="EMBL" id="JAGGJA010000009">
    <property type="protein sequence ID" value="MCW9707999.1"/>
    <property type="molecule type" value="Genomic_DNA"/>
</dbReference>
<dbReference type="Gene3D" id="3.10.20.30">
    <property type="match status" value="1"/>
</dbReference>
<dbReference type="PANTHER" id="PTHR21262:SF31">
    <property type="entry name" value="GTP PYROPHOSPHOKINASE"/>
    <property type="match status" value="1"/>
</dbReference>
<dbReference type="RefSeq" id="WP_265766785.1">
    <property type="nucleotide sequence ID" value="NZ_JAGGJA010000009.1"/>
</dbReference>
<dbReference type="SUPFAM" id="SSF81301">
    <property type="entry name" value="Nucleotidyltransferase"/>
    <property type="match status" value="1"/>
</dbReference>
<dbReference type="Pfam" id="PF02824">
    <property type="entry name" value="TGS"/>
    <property type="match status" value="1"/>
</dbReference>
<feature type="region of interest" description="Disordered" evidence="2">
    <location>
        <begin position="568"/>
        <end position="587"/>
    </location>
</feature>
<comment type="function">
    <text evidence="1">In eubacteria ppGpp (guanosine 3'-diphosphate 5'-diphosphate) is a mediator of the stringent response that coordinates a variety of cellular activities in response to changes in nutritional abundance.</text>
</comment>
<dbReference type="InterPro" id="IPR004811">
    <property type="entry name" value="RelA/Spo_fam"/>
</dbReference>
<dbReference type="InterPro" id="IPR033655">
    <property type="entry name" value="TGS_RelA/SpoT"/>
</dbReference>
<evidence type="ECO:0000259" key="3">
    <source>
        <dbReference type="PROSITE" id="PS51880"/>
    </source>
</evidence>
<dbReference type="InterPro" id="IPR045600">
    <property type="entry name" value="RelA/SpoT_AH_RIS"/>
</dbReference>
<comment type="similarity">
    <text evidence="1">Belongs to the relA/spoT family.</text>
</comment>
<dbReference type="NCBIfam" id="TIGR00691">
    <property type="entry name" value="spoT_relA"/>
    <property type="match status" value="1"/>
</dbReference>
<dbReference type="InterPro" id="IPR043519">
    <property type="entry name" value="NT_sf"/>
</dbReference>
<keyword evidence="5" id="KW-1185">Reference proteome</keyword>
<dbReference type="CDD" id="cd04876">
    <property type="entry name" value="ACT_RelA-SpoT"/>
    <property type="match status" value="1"/>
</dbReference>
<dbReference type="InterPro" id="IPR007685">
    <property type="entry name" value="RelA_SpoT"/>
</dbReference>
<dbReference type="Pfam" id="PF13291">
    <property type="entry name" value="ACT_4"/>
    <property type="match status" value="1"/>
</dbReference>
<dbReference type="SUPFAM" id="SSF81271">
    <property type="entry name" value="TGS-like"/>
    <property type="match status" value="1"/>
</dbReference>
<dbReference type="PANTHER" id="PTHR21262">
    <property type="entry name" value="GUANOSINE-3',5'-BIS DIPHOSPHATE 3'-PYROPHOSPHOHYDROLASE"/>
    <property type="match status" value="1"/>
</dbReference>
<organism evidence="4 5">
    <name type="scientific">Fodinibius salsisoli</name>
    <dbReference type="NCBI Taxonomy" id="2820877"/>
    <lineage>
        <taxon>Bacteria</taxon>
        <taxon>Pseudomonadati</taxon>
        <taxon>Balneolota</taxon>
        <taxon>Balneolia</taxon>
        <taxon>Balneolales</taxon>
        <taxon>Balneolaceae</taxon>
        <taxon>Fodinibius</taxon>
    </lineage>
</organism>
<dbReference type="PROSITE" id="PS51880">
    <property type="entry name" value="TGS"/>
    <property type="match status" value="1"/>
</dbReference>
<dbReference type="Pfam" id="PF19296">
    <property type="entry name" value="RelA_AH_RIS"/>
    <property type="match status" value="1"/>
</dbReference>
<dbReference type="InterPro" id="IPR012676">
    <property type="entry name" value="TGS-like"/>
</dbReference>
<dbReference type="Proteomes" id="UP001207918">
    <property type="component" value="Unassembled WGS sequence"/>
</dbReference>
<dbReference type="SMART" id="SM00471">
    <property type="entry name" value="HDc"/>
    <property type="match status" value="1"/>
</dbReference>
<dbReference type="SMART" id="SM00954">
    <property type="entry name" value="RelA_SpoT"/>
    <property type="match status" value="1"/>
</dbReference>
<protein>
    <submittedName>
        <fullName evidence="4">Bifunctional (P)ppGpp synthetase/guanosine-3',5'-bis(Diphosphate) 3'-pyrophosphohydrolase</fullName>
    </submittedName>
</protein>
<evidence type="ECO:0000313" key="4">
    <source>
        <dbReference type="EMBL" id="MCW9707999.1"/>
    </source>
</evidence>
<dbReference type="Gene3D" id="3.30.460.10">
    <property type="entry name" value="Beta Polymerase, domain 2"/>
    <property type="match status" value="1"/>
</dbReference>
<reference evidence="4 5" key="1">
    <citation type="submission" date="2021-03" db="EMBL/GenBank/DDBJ databases">
        <title>Aliifodinibius sp. nov., a new bacterium isolated from saline soil.</title>
        <authorList>
            <person name="Galisteo C."/>
            <person name="De La Haba R."/>
            <person name="Sanchez-Porro C."/>
            <person name="Ventosa A."/>
        </authorList>
    </citation>
    <scope>NUCLEOTIDE SEQUENCE [LARGE SCALE GENOMIC DNA]</scope>
    <source>
        <strain evidence="4 5">1BSP15-2V2</strain>
    </source>
</reference>
<dbReference type="CDD" id="cd05399">
    <property type="entry name" value="NT_Rel-Spo_like"/>
    <property type="match status" value="1"/>
</dbReference>
<evidence type="ECO:0000313" key="5">
    <source>
        <dbReference type="Proteomes" id="UP001207918"/>
    </source>
</evidence>
<dbReference type="InterPro" id="IPR012675">
    <property type="entry name" value="Beta-grasp_dom_sf"/>
</dbReference>
<dbReference type="InterPro" id="IPR045865">
    <property type="entry name" value="ACT-like_dom_sf"/>
</dbReference>
<feature type="domain" description="TGS" evidence="3">
    <location>
        <begin position="408"/>
        <end position="469"/>
    </location>
</feature>
<dbReference type="InterPro" id="IPR004095">
    <property type="entry name" value="TGS"/>
</dbReference>
<dbReference type="Gene3D" id="3.30.70.260">
    <property type="match status" value="1"/>
</dbReference>
<dbReference type="InterPro" id="IPR003607">
    <property type="entry name" value="HD/PDEase_dom"/>
</dbReference>
<dbReference type="Pfam" id="PF04607">
    <property type="entry name" value="RelA_SpoT"/>
    <property type="match status" value="1"/>
</dbReference>
<dbReference type="InterPro" id="IPR002912">
    <property type="entry name" value="ACT_dom"/>
</dbReference>
<accession>A0ABT3PQ63</accession>
<proteinExistence type="inferred from homology"/>
<dbReference type="SUPFAM" id="SSF55021">
    <property type="entry name" value="ACT-like"/>
    <property type="match status" value="1"/>
</dbReference>
<comment type="caution">
    <text evidence="4">The sequence shown here is derived from an EMBL/GenBank/DDBJ whole genome shotgun (WGS) entry which is preliminary data.</text>
</comment>
<feature type="compositionally biased region" description="Basic and acidic residues" evidence="2">
    <location>
        <begin position="569"/>
        <end position="586"/>
    </location>
</feature>
<evidence type="ECO:0000256" key="2">
    <source>
        <dbReference type="SAM" id="MobiDB-lite"/>
    </source>
</evidence>
<evidence type="ECO:0000256" key="1">
    <source>
        <dbReference type="RuleBase" id="RU003847"/>
    </source>
</evidence>
<gene>
    <name evidence="4" type="ORF">J6I44_14125</name>
</gene>
<dbReference type="CDD" id="cd00077">
    <property type="entry name" value="HDc"/>
    <property type="match status" value="1"/>
</dbReference>
<dbReference type="Pfam" id="PF13328">
    <property type="entry name" value="HD_4"/>
    <property type="match status" value="1"/>
</dbReference>
<dbReference type="SUPFAM" id="SSF109604">
    <property type="entry name" value="HD-domain/PDEase-like"/>
    <property type="match status" value="1"/>
</dbReference>
<dbReference type="CDD" id="cd01668">
    <property type="entry name" value="TGS_RSH"/>
    <property type="match status" value="1"/>
</dbReference>
<dbReference type="Gene3D" id="1.10.3210.10">
    <property type="entry name" value="Hypothetical protein af1432"/>
    <property type="match status" value="1"/>
</dbReference>
<name>A0ABT3PQ63_9BACT</name>